<dbReference type="EMBL" id="QWDE01000004">
    <property type="protein sequence ID" value="RFZ81858.1"/>
    <property type="molecule type" value="Genomic_DNA"/>
</dbReference>
<keyword evidence="3" id="KW-1185">Reference proteome</keyword>
<dbReference type="Proteomes" id="UP000260823">
    <property type="component" value="Unassembled WGS sequence"/>
</dbReference>
<gene>
    <name evidence="2" type="ORF">DYU05_18755</name>
</gene>
<dbReference type="OrthoDB" id="9131011at2"/>
<evidence type="ECO:0000259" key="1">
    <source>
        <dbReference type="Pfam" id="PF07007"/>
    </source>
</evidence>
<dbReference type="RefSeq" id="WP_117384677.1">
    <property type="nucleotide sequence ID" value="NZ_QWDE01000004.1"/>
</dbReference>
<dbReference type="AlphaFoldDB" id="A0A3E2NLK8"/>
<dbReference type="Gene3D" id="1.20.1270.180">
    <property type="match status" value="1"/>
</dbReference>
<evidence type="ECO:0000313" key="3">
    <source>
        <dbReference type="Proteomes" id="UP000260823"/>
    </source>
</evidence>
<feature type="domain" description="Lysozyme inhibitor LprI-like N-terminal" evidence="1">
    <location>
        <begin position="221"/>
        <end position="312"/>
    </location>
</feature>
<sequence>MKRNIIAEIIDLKQREKRNATHLFELRIQDLKIACDQITTHKLSNELYKQIPIALVATMESYFYSVVAKIIDHGEPFLSNVAKFNQAKDVKFDFEIVKALNAKDFTIGNFIAHVLSFNNLNDINLNLSILLDVNFLKELKAHRRKSIFEDNNHTSESFITNADSIIKSINRTFELRHIFCHEFAYKYQIDVSEIKDCLVNTELFLKQTSNYIHEALYPGSPETQTDMNIESFEEYCKLDEELEDLFKRIKEAHQNAFDGINVKLFDRMVRYWKRYRDLKGDFDSDYVRGGTMMPLVSNNSRSYVTSLMIEQLKSELKSISK</sequence>
<accession>A0A3E2NLK8</accession>
<protein>
    <submittedName>
        <fullName evidence="2">DUF1311 domain-containing protein</fullName>
    </submittedName>
</protein>
<dbReference type="Pfam" id="PF07007">
    <property type="entry name" value="LprI"/>
    <property type="match status" value="1"/>
</dbReference>
<dbReference type="InterPro" id="IPR009739">
    <property type="entry name" value="LprI-like_N"/>
</dbReference>
<comment type="caution">
    <text evidence="2">The sequence shown here is derived from an EMBL/GenBank/DDBJ whole genome shotgun (WGS) entry which is preliminary data.</text>
</comment>
<organism evidence="2 3">
    <name type="scientific">Mucilaginibacter terrenus</name>
    <dbReference type="NCBI Taxonomy" id="2482727"/>
    <lineage>
        <taxon>Bacteria</taxon>
        <taxon>Pseudomonadati</taxon>
        <taxon>Bacteroidota</taxon>
        <taxon>Sphingobacteriia</taxon>
        <taxon>Sphingobacteriales</taxon>
        <taxon>Sphingobacteriaceae</taxon>
        <taxon>Mucilaginibacter</taxon>
    </lineage>
</organism>
<proteinExistence type="predicted"/>
<reference evidence="2 3" key="1">
    <citation type="submission" date="2018-08" db="EMBL/GenBank/DDBJ databases">
        <title>Mucilaginibacter terrae sp. nov., isolated from manganese diggings.</title>
        <authorList>
            <person name="Huang Y."/>
            <person name="Zhou Z."/>
        </authorList>
    </citation>
    <scope>NUCLEOTIDE SEQUENCE [LARGE SCALE GENOMIC DNA]</scope>
    <source>
        <strain evidence="2 3">ZH6</strain>
    </source>
</reference>
<name>A0A3E2NLK8_9SPHI</name>
<evidence type="ECO:0000313" key="2">
    <source>
        <dbReference type="EMBL" id="RFZ81858.1"/>
    </source>
</evidence>